<proteinExistence type="predicted"/>
<evidence type="ECO:0000313" key="3">
    <source>
        <dbReference type="EMBL" id="TWU37135.1"/>
    </source>
</evidence>
<dbReference type="InterPro" id="IPR015943">
    <property type="entry name" value="WD40/YVTN_repeat-like_dom_sf"/>
</dbReference>
<dbReference type="SMART" id="SM00564">
    <property type="entry name" value="PQQ"/>
    <property type="match status" value="4"/>
</dbReference>
<dbReference type="InterPro" id="IPR011047">
    <property type="entry name" value="Quinoprotein_ADH-like_sf"/>
</dbReference>
<dbReference type="InterPro" id="IPR002372">
    <property type="entry name" value="PQQ_rpt_dom"/>
</dbReference>
<feature type="chain" id="PRO_5022964412" evidence="1">
    <location>
        <begin position="24"/>
        <end position="437"/>
    </location>
</feature>
<dbReference type="InterPro" id="IPR018391">
    <property type="entry name" value="PQQ_b-propeller_rpt"/>
</dbReference>
<accession>A0A5C6DLS5</accession>
<gene>
    <name evidence="3" type="ORF">Poly41_32620</name>
</gene>
<feature type="domain" description="Pyrrolo-quinoline quinone repeat" evidence="2">
    <location>
        <begin position="213"/>
        <end position="387"/>
    </location>
</feature>
<dbReference type="Proteomes" id="UP000319143">
    <property type="component" value="Unassembled WGS sequence"/>
</dbReference>
<dbReference type="Pfam" id="PF13360">
    <property type="entry name" value="PQQ_2"/>
    <property type="match status" value="2"/>
</dbReference>
<dbReference type="SUPFAM" id="SSF50998">
    <property type="entry name" value="Quinoprotein alcohol dehydrogenase-like"/>
    <property type="match status" value="1"/>
</dbReference>
<protein>
    <submittedName>
        <fullName evidence="3">Outer membrane biogenesis protein BamB</fullName>
    </submittedName>
</protein>
<evidence type="ECO:0000259" key="2">
    <source>
        <dbReference type="Pfam" id="PF13360"/>
    </source>
</evidence>
<feature type="signal peptide" evidence="1">
    <location>
        <begin position="1"/>
        <end position="23"/>
    </location>
</feature>
<sequence length="437" mass="48697" precursor="true">MQRFLISTLPLLCFFVVVNSSQADNWPQWRGPTGDGVIEETEVPTEWDEESGVQWKCPLPGWGDSTPAIWGDAVFVTSCVDEESLVLLKINKKTGEVEWTRQVGTATALRVKVLKKVPEMRRHQQFHDSHNMASPSPTTDGELVIAHFGNGDLAAYDFQGNLLWKRNLQQDHGDYTIWWGHANSPVLHGDLVISVCMQDSCSDLPGDVSPSYVVAHDKRTGKQKWKTMRMTSARGEHGDGYTTPLLRHAGERTELIVMGGQMLDAYDPATGKQLWRLSDLDGNRVIPNPIVADQLIIATQGMRQAMLAIRPSGDGDLSRKDIVWSFDQGTSDSPSPVVWEDFVFFISNNGIARCLDLHTGQEHWKERLAGEYRASLLAADGKVYFFNMDGLATVVSASKDFRRLSENQLQDRTLASPAVSDGTIFVRGRTSLYCLSQ</sequence>
<evidence type="ECO:0000313" key="4">
    <source>
        <dbReference type="Proteomes" id="UP000319143"/>
    </source>
</evidence>
<evidence type="ECO:0000256" key="1">
    <source>
        <dbReference type="SAM" id="SignalP"/>
    </source>
</evidence>
<name>A0A5C6DLS5_9BACT</name>
<dbReference type="AlphaFoldDB" id="A0A5C6DLS5"/>
<dbReference type="OrthoDB" id="244732at2"/>
<keyword evidence="4" id="KW-1185">Reference proteome</keyword>
<feature type="domain" description="Pyrrolo-quinoline quinone repeat" evidence="2">
    <location>
        <begin position="46"/>
        <end position="190"/>
    </location>
</feature>
<comment type="caution">
    <text evidence="3">The sequence shown here is derived from an EMBL/GenBank/DDBJ whole genome shotgun (WGS) entry which is preliminary data.</text>
</comment>
<keyword evidence="1" id="KW-0732">Signal</keyword>
<dbReference type="Gene3D" id="2.130.10.10">
    <property type="entry name" value="YVTN repeat-like/Quinoprotein amine dehydrogenase"/>
    <property type="match status" value="2"/>
</dbReference>
<dbReference type="PANTHER" id="PTHR34512:SF30">
    <property type="entry name" value="OUTER MEMBRANE PROTEIN ASSEMBLY FACTOR BAMB"/>
    <property type="match status" value="1"/>
</dbReference>
<dbReference type="PANTHER" id="PTHR34512">
    <property type="entry name" value="CELL SURFACE PROTEIN"/>
    <property type="match status" value="1"/>
</dbReference>
<dbReference type="EMBL" id="SJPV01000005">
    <property type="protein sequence ID" value="TWU37135.1"/>
    <property type="molecule type" value="Genomic_DNA"/>
</dbReference>
<reference evidence="3 4" key="1">
    <citation type="submission" date="2019-02" db="EMBL/GenBank/DDBJ databases">
        <title>Deep-cultivation of Planctomycetes and their phenomic and genomic characterization uncovers novel biology.</title>
        <authorList>
            <person name="Wiegand S."/>
            <person name="Jogler M."/>
            <person name="Boedeker C."/>
            <person name="Pinto D."/>
            <person name="Vollmers J."/>
            <person name="Rivas-Marin E."/>
            <person name="Kohn T."/>
            <person name="Peeters S.H."/>
            <person name="Heuer A."/>
            <person name="Rast P."/>
            <person name="Oberbeckmann S."/>
            <person name="Bunk B."/>
            <person name="Jeske O."/>
            <person name="Meyerdierks A."/>
            <person name="Storesund J.E."/>
            <person name="Kallscheuer N."/>
            <person name="Luecker S."/>
            <person name="Lage O.M."/>
            <person name="Pohl T."/>
            <person name="Merkel B.J."/>
            <person name="Hornburger P."/>
            <person name="Mueller R.-W."/>
            <person name="Bruemmer F."/>
            <person name="Labrenz M."/>
            <person name="Spormann A.M."/>
            <person name="Op Den Camp H."/>
            <person name="Overmann J."/>
            <person name="Amann R."/>
            <person name="Jetten M.S.M."/>
            <person name="Mascher T."/>
            <person name="Medema M.H."/>
            <person name="Devos D.P."/>
            <person name="Kaster A.-K."/>
            <person name="Ovreas L."/>
            <person name="Rohde M."/>
            <person name="Galperin M.Y."/>
            <person name="Jogler C."/>
        </authorList>
    </citation>
    <scope>NUCLEOTIDE SEQUENCE [LARGE SCALE GENOMIC DNA]</scope>
    <source>
        <strain evidence="3 4">Poly41</strain>
    </source>
</reference>
<organism evidence="3 4">
    <name type="scientific">Novipirellula artificiosorum</name>
    <dbReference type="NCBI Taxonomy" id="2528016"/>
    <lineage>
        <taxon>Bacteria</taxon>
        <taxon>Pseudomonadati</taxon>
        <taxon>Planctomycetota</taxon>
        <taxon>Planctomycetia</taxon>
        <taxon>Pirellulales</taxon>
        <taxon>Pirellulaceae</taxon>
        <taxon>Novipirellula</taxon>
    </lineage>
</organism>
<dbReference type="RefSeq" id="WP_146527384.1">
    <property type="nucleotide sequence ID" value="NZ_SJPV01000005.1"/>
</dbReference>